<dbReference type="Proteomes" id="UP000747542">
    <property type="component" value="Unassembled WGS sequence"/>
</dbReference>
<dbReference type="GO" id="GO:0005634">
    <property type="term" value="C:nucleus"/>
    <property type="evidence" value="ECO:0007669"/>
    <property type="project" value="UniProtKB-SubCell"/>
</dbReference>
<dbReference type="InterPro" id="IPR036388">
    <property type="entry name" value="WH-like_DNA-bd_sf"/>
</dbReference>
<keyword evidence="3" id="KW-1185">Reference proteome</keyword>
<comment type="caution">
    <text evidence="2">The sequence shown here is derived from an EMBL/GenBank/DDBJ whole genome shotgun (WGS) entry which is preliminary data.</text>
</comment>
<dbReference type="Gene3D" id="1.10.10.10">
    <property type="entry name" value="Winged helix-like DNA-binding domain superfamily/Winged helix DNA-binding domain"/>
    <property type="match status" value="1"/>
</dbReference>
<accession>A0A8J5MWJ7</accession>
<reference evidence="2" key="1">
    <citation type="journal article" date="2021" name="Sci. Adv.">
        <title>The American lobster genome reveals insights on longevity, neural, and immune adaptations.</title>
        <authorList>
            <person name="Polinski J.M."/>
            <person name="Zimin A.V."/>
            <person name="Clark K.F."/>
            <person name="Kohn A.B."/>
            <person name="Sadowski N."/>
            <person name="Timp W."/>
            <person name="Ptitsyn A."/>
            <person name="Khanna P."/>
            <person name="Romanova D.Y."/>
            <person name="Williams P."/>
            <person name="Greenwood S.J."/>
            <person name="Moroz L.L."/>
            <person name="Walt D.R."/>
            <person name="Bodnar A.G."/>
        </authorList>
    </citation>
    <scope>NUCLEOTIDE SEQUENCE</scope>
    <source>
        <strain evidence="2">GMGI-L3</strain>
    </source>
</reference>
<proteinExistence type="predicted"/>
<evidence type="ECO:0000313" key="2">
    <source>
        <dbReference type="EMBL" id="KAG7167135.1"/>
    </source>
</evidence>
<keyword evidence="2" id="KW-0371">Homeobox</keyword>
<dbReference type="GO" id="GO:0003677">
    <property type="term" value="F:DNA binding"/>
    <property type="evidence" value="ECO:0007669"/>
    <property type="project" value="UniProtKB-KW"/>
</dbReference>
<protein>
    <submittedName>
        <fullName evidence="2">Putative Homeodomain-like domain-containing protein 12</fullName>
    </submittedName>
</protein>
<dbReference type="Pfam" id="PF13384">
    <property type="entry name" value="HTH_23"/>
    <property type="match status" value="1"/>
</dbReference>
<name>A0A8J5MWJ7_HOMAM</name>
<dbReference type="SUPFAM" id="SSF46689">
    <property type="entry name" value="Homeodomain-like"/>
    <property type="match status" value="1"/>
</dbReference>
<dbReference type="InterPro" id="IPR009057">
    <property type="entry name" value="Homeodomain-like_sf"/>
</dbReference>
<gene>
    <name evidence="2" type="ORF">Hamer_G005477</name>
</gene>
<evidence type="ECO:0000313" key="3">
    <source>
        <dbReference type="Proteomes" id="UP000747542"/>
    </source>
</evidence>
<organism evidence="2 3">
    <name type="scientific">Homarus americanus</name>
    <name type="common">American lobster</name>
    <dbReference type="NCBI Taxonomy" id="6706"/>
    <lineage>
        <taxon>Eukaryota</taxon>
        <taxon>Metazoa</taxon>
        <taxon>Ecdysozoa</taxon>
        <taxon>Arthropoda</taxon>
        <taxon>Crustacea</taxon>
        <taxon>Multicrustacea</taxon>
        <taxon>Malacostraca</taxon>
        <taxon>Eumalacostraca</taxon>
        <taxon>Eucarida</taxon>
        <taxon>Decapoda</taxon>
        <taxon>Pleocyemata</taxon>
        <taxon>Astacidea</taxon>
        <taxon>Nephropoidea</taxon>
        <taxon>Nephropidae</taxon>
        <taxon>Homarus</taxon>
    </lineage>
</organism>
<sequence length="66" mass="7473">MRRAIIALYNEGDGKAEIARRTGVSYNTVALWIRRYEDFGTTGNLRRISHPHCTTAQQDQVPNAVL</sequence>
<dbReference type="EMBL" id="JAHLQT010021845">
    <property type="protein sequence ID" value="KAG7167135.1"/>
    <property type="molecule type" value="Genomic_DNA"/>
</dbReference>
<comment type="subcellular location">
    <subcellularLocation>
        <location evidence="1">Nucleus</location>
    </subcellularLocation>
</comment>
<keyword evidence="2" id="KW-0238">DNA-binding</keyword>
<evidence type="ECO:0000256" key="1">
    <source>
        <dbReference type="ARBA" id="ARBA00004123"/>
    </source>
</evidence>
<dbReference type="AlphaFoldDB" id="A0A8J5MWJ7"/>